<gene>
    <name evidence="7" type="ORF">CPB84DRAFT_1769080</name>
</gene>
<dbReference type="GO" id="GO:0016020">
    <property type="term" value="C:membrane"/>
    <property type="evidence" value="ECO:0007669"/>
    <property type="project" value="UniProtKB-SubCell"/>
</dbReference>
<dbReference type="SUPFAM" id="SSF103481">
    <property type="entry name" value="Multidrug resistance efflux transporter EmrE"/>
    <property type="match status" value="2"/>
</dbReference>
<feature type="domain" description="EamA" evidence="6">
    <location>
        <begin position="253"/>
        <end position="385"/>
    </location>
</feature>
<feature type="domain" description="EamA" evidence="6">
    <location>
        <begin position="78"/>
        <end position="214"/>
    </location>
</feature>
<dbReference type="PANTHER" id="PTHR22911:SF6">
    <property type="entry name" value="SOLUTE CARRIER FAMILY 35 MEMBER G1"/>
    <property type="match status" value="1"/>
</dbReference>
<dbReference type="EMBL" id="JADNYJ010000016">
    <property type="protein sequence ID" value="KAF8906965.1"/>
    <property type="molecule type" value="Genomic_DNA"/>
</dbReference>
<dbReference type="InterPro" id="IPR000620">
    <property type="entry name" value="EamA_dom"/>
</dbReference>
<feature type="transmembrane region" description="Helical" evidence="5">
    <location>
        <begin position="251"/>
        <end position="271"/>
    </location>
</feature>
<accession>A0A9P5NUC6</accession>
<evidence type="ECO:0000313" key="7">
    <source>
        <dbReference type="EMBL" id="KAF8906965.1"/>
    </source>
</evidence>
<evidence type="ECO:0000256" key="4">
    <source>
        <dbReference type="ARBA" id="ARBA00023136"/>
    </source>
</evidence>
<reference evidence="7" key="1">
    <citation type="submission" date="2020-11" db="EMBL/GenBank/DDBJ databases">
        <authorList>
            <consortium name="DOE Joint Genome Institute"/>
            <person name="Ahrendt S."/>
            <person name="Riley R."/>
            <person name="Andreopoulos W."/>
            <person name="LaButti K."/>
            <person name="Pangilinan J."/>
            <person name="Ruiz-duenas F.J."/>
            <person name="Barrasa J.M."/>
            <person name="Sanchez-Garcia M."/>
            <person name="Camarero S."/>
            <person name="Miyauchi S."/>
            <person name="Serrano A."/>
            <person name="Linde D."/>
            <person name="Babiker R."/>
            <person name="Drula E."/>
            <person name="Ayuso-Fernandez I."/>
            <person name="Pacheco R."/>
            <person name="Padilla G."/>
            <person name="Ferreira P."/>
            <person name="Barriuso J."/>
            <person name="Kellner H."/>
            <person name="Castanera R."/>
            <person name="Alfaro M."/>
            <person name="Ramirez L."/>
            <person name="Pisabarro A.G."/>
            <person name="Kuo A."/>
            <person name="Tritt A."/>
            <person name="Lipzen A."/>
            <person name="He G."/>
            <person name="Yan M."/>
            <person name="Ng V."/>
            <person name="Cullen D."/>
            <person name="Martin F."/>
            <person name="Rosso M.-N."/>
            <person name="Henrissat B."/>
            <person name="Hibbett D."/>
            <person name="Martinez A.T."/>
            <person name="Grigoriev I.V."/>
        </authorList>
    </citation>
    <scope>NUCLEOTIDE SEQUENCE</scope>
    <source>
        <strain evidence="7">AH 44721</strain>
    </source>
</reference>
<comment type="subcellular location">
    <subcellularLocation>
        <location evidence="1">Membrane</location>
        <topology evidence="1">Multi-pass membrane protein</topology>
    </subcellularLocation>
</comment>
<evidence type="ECO:0000256" key="5">
    <source>
        <dbReference type="SAM" id="Phobius"/>
    </source>
</evidence>
<dbReference type="OrthoDB" id="306876at2759"/>
<feature type="transmembrane region" description="Helical" evidence="5">
    <location>
        <begin position="283"/>
        <end position="302"/>
    </location>
</feature>
<organism evidence="7 8">
    <name type="scientific">Gymnopilus junonius</name>
    <name type="common">Spectacular rustgill mushroom</name>
    <name type="synonym">Gymnopilus spectabilis subsp. junonius</name>
    <dbReference type="NCBI Taxonomy" id="109634"/>
    <lineage>
        <taxon>Eukaryota</taxon>
        <taxon>Fungi</taxon>
        <taxon>Dikarya</taxon>
        <taxon>Basidiomycota</taxon>
        <taxon>Agaricomycotina</taxon>
        <taxon>Agaricomycetes</taxon>
        <taxon>Agaricomycetidae</taxon>
        <taxon>Agaricales</taxon>
        <taxon>Agaricineae</taxon>
        <taxon>Hymenogastraceae</taxon>
        <taxon>Gymnopilus</taxon>
    </lineage>
</organism>
<comment type="caution">
    <text evidence="7">The sequence shown here is derived from an EMBL/GenBank/DDBJ whole genome shotgun (WGS) entry which is preliminary data.</text>
</comment>
<evidence type="ECO:0000313" key="8">
    <source>
        <dbReference type="Proteomes" id="UP000724874"/>
    </source>
</evidence>
<evidence type="ECO:0000256" key="1">
    <source>
        <dbReference type="ARBA" id="ARBA00004141"/>
    </source>
</evidence>
<feature type="transmembrane region" description="Helical" evidence="5">
    <location>
        <begin position="144"/>
        <end position="162"/>
    </location>
</feature>
<sequence>MSSRTTYDARTPEFANFSVPHTPISQVGLSNLAPASKLSARDETIDAFDEELLDDKHTGSTVVGIREKVTHFVEENAGLLYVTGSQALFSFMNVAVKVLNGIDPPVPTLELVAVRMIITYICCMVYMLATGVPDPVLGPKEVRGLLVVRGFIGFFGLFGVYYSLQYLSLSDATVLTFLAPMCTAMAGAVLLGETFTRRQAFAGIVSLVGVVLIARPAALFGSSSYVPPADGVEGVTVPNSGMEKGTPRDRLIAVGVALIGVLGATGAYISIRAIGKRAHPLHSMTFFSAYCVIISSGAIIINKTQIVVPTQLDWLALLIMIGIFGFGAQTLLTMGLQRETAGRGTMAVYTQIVFASILERIFFRTVPTALSVTGTLLIICSALYVALSKEKDASSKTKQKPNAINLQQLSIDAEMEEGLLNSSADHETKQQLDE</sequence>
<name>A0A9P5NUC6_GYMJU</name>
<dbReference type="Proteomes" id="UP000724874">
    <property type="component" value="Unassembled WGS sequence"/>
</dbReference>
<dbReference type="PANTHER" id="PTHR22911">
    <property type="entry name" value="ACYL-MALONYL CONDENSING ENZYME-RELATED"/>
    <property type="match status" value="1"/>
</dbReference>
<feature type="transmembrane region" description="Helical" evidence="5">
    <location>
        <begin position="174"/>
        <end position="192"/>
    </location>
</feature>
<feature type="transmembrane region" description="Helical" evidence="5">
    <location>
        <begin position="314"/>
        <end position="334"/>
    </location>
</feature>
<keyword evidence="4 5" id="KW-0472">Membrane</keyword>
<protein>
    <submittedName>
        <fullName evidence="7">EamA-like transporter family-domain-containing protein</fullName>
    </submittedName>
</protein>
<keyword evidence="2 5" id="KW-0812">Transmembrane</keyword>
<evidence type="ECO:0000259" key="6">
    <source>
        <dbReference type="Pfam" id="PF00892"/>
    </source>
</evidence>
<feature type="transmembrane region" description="Helical" evidence="5">
    <location>
        <begin position="369"/>
        <end position="387"/>
    </location>
</feature>
<feature type="transmembrane region" description="Helical" evidence="5">
    <location>
        <begin position="111"/>
        <end position="132"/>
    </location>
</feature>
<dbReference type="AlphaFoldDB" id="A0A9P5NUC6"/>
<evidence type="ECO:0000256" key="3">
    <source>
        <dbReference type="ARBA" id="ARBA00022989"/>
    </source>
</evidence>
<evidence type="ECO:0000256" key="2">
    <source>
        <dbReference type="ARBA" id="ARBA00022692"/>
    </source>
</evidence>
<dbReference type="InterPro" id="IPR037185">
    <property type="entry name" value="EmrE-like"/>
</dbReference>
<feature type="transmembrane region" description="Helical" evidence="5">
    <location>
        <begin position="78"/>
        <end position="99"/>
    </location>
</feature>
<keyword evidence="8" id="KW-1185">Reference proteome</keyword>
<dbReference type="Pfam" id="PF00892">
    <property type="entry name" value="EamA"/>
    <property type="match status" value="2"/>
</dbReference>
<proteinExistence type="predicted"/>
<keyword evidence="3 5" id="KW-1133">Transmembrane helix</keyword>